<proteinExistence type="predicted"/>
<comment type="caution">
    <text evidence="2">The sequence shown here is derived from an EMBL/GenBank/DDBJ whole genome shotgun (WGS) entry which is preliminary data.</text>
</comment>
<feature type="transmembrane region" description="Helical" evidence="1">
    <location>
        <begin position="113"/>
        <end position="133"/>
    </location>
</feature>
<accession>A0ABP8K8G1</accession>
<feature type="transmembrane region" description="Helical" evidence="1">
    <location>
        <begin position="48"/>
        <end position="66"/>
    </location>
</feature>
<reference evidence="3" key="1">
    <citation type="journal article" date="2019" name="Int. J. Syst. Evol. Microbiol.">
        <title>The Global Catalogue of Microorganisms (GCM) 10K type strain sequencing project: providing services to taxonomists for standard genome sequencing and annotation.</title>
        <authorList>
            <consortium name="The Broad Institute Genomics Platform"/>
            <consortium name="The Broad Institute Genome Sequencing Center for Infectious Disease"/>
            <person name="Wu L."/>
            <person name="Ma J."/>
        </authorList>
    </citation>
    <scope>NUCLEOTIDE SEQUENCE [LARGE SCALE GENOMIC DNA]</scope>
    <source>
        <strain evidence="3">JCM 17688</strain>
    </source>
</reference>
<sequence>MGMGRATGSWLSGASAAMPSGVHPEYKGADIGLPRSGVGAVGSTGQRVLALFIDWIACGLIVLAFASFESQSLWTLGLWLLVGVLTVTLFGFTPGQYFAGLRVARIEGPTVRVGFVRALARGVLIVFLVPPLLQDGDGRGMQDRATGTVLVRTR</sequence>
<evidence type="ECO:0000313" key="2">
    <source>
        <dbReference type="EMBL" id="GAA4402035.1"/>
    </source>
</evidence>
<evidence type="ECO:0000256" key="1">
    <source>
        <dbReference type="SAM" id="Phobius"/>
    </source>
</evidence>
<name>A0ABP8K8G1_9ACTN</name>
<feature type="transmembrane region" description="Helical" evidence="1">
    <location>
        <begin position="73"/>
        <end position="93"/>
    </location>
</feature>
<dbReference type="Proteomes" id="UP001500635">
    <property type="component" value="Unassembled WGS sequence"/>
</dbReference>
<keyword evidence="1" id="KW-1133">Transmembrane helix</keyword>
<gene>
    <name evidence="2" type="ORF">GCM10023147_42190</name>
</gene>
<protein>
    <submittedName>
        <fullName evidence="2">RDD family protein</fullName>
    </submittedName>
</protein>
<organism evidence="2 3">
    <name type="scientific">Tsukamurella soli</name>
    <dbReference type="NCBI Taxonomy" id="644556"/>
    <lineage>
        <taxon>Bacteria</taxon>
        <taxon>Bacillati</taxon>
        <taxon>Actinomycetota</taxon>
        <taxon>Actinomycetes</taxon>
        <taxon>Mycobacteriales</taxon>
        <taxon>Tsukamurellaceae</taxon>
        <taxon>Tsukamurella</taxon>
    </lineage>
</organism>
<dbReference type="PIRSF" id="PIRSF021697">
    <property type="entry name" value="UCP021697"/>
    <property type="match status" value="1"/>
</dbReference>
<keyword evidence="1" id="KW-0812">Transmembrane</keyword>
<keyword evidence="3" id="KW-1185">Reference proteome</keyword>
<dbReference type="InterPro" id="IPR016795">
    <property type="entry name" value="UCP021697"/>
</dbReference>
<keyword evidence="1" id="KW-0472">Membrane</keyword>
<evidence type="ECO:0000313" key="3">
    <source>
        <dbReference type="Proteomes" id="UP001500635"/>
    </source>
</evidence>
<dbReference type="EMBL" id="BAABFR010000093">
    <property type="protein sequence ID" value="GAA4402035.1"/>
    <property type="molecule type" value="Genomic_DNA"/>
</dbReference>